<keyword evidence="3 6" id="KW-0697">Rotamase</keyword>
<dbReference type="InterPro" id="IPR027304">
    <property type="entry name" value="Trigger_fact/SurA_dom_sf"/>
</dbReference>
<dbReference type="InterPro" id="IPR023058">
    <property type="entry name" value="PPIase_PpiC_CS"/>
</dbReference>
<evidence type="ECO:0000256" key="6">
    <source>
        <dbReference type="PROSITE-ProRule" id="PRU00278"/>
    </source>
</evidence>
<gene>
    <name evidence="9" type="ORF">DSCW_17140</name>
</gene>
<evidence type="ECO:0000256" key="7">
    <source>
        <dbReference type="SAM" id="SignalP"/>
    </source>
</evidence>
<keyword evidence="2" id="KW-0574">Periplasm</keyword>
<name>A0A5K7ZDH0_9BACT</name>
<dbReference type="Gene3D" id="1.10.4030.10">
    <property type="entry name" value="Porin chaperone SurA, peptide-binding domain"/>
    <property type="match status" value="1"/>
</dbReference>
<evidence type="ECO:0000256" key="2">
    <source>
        <dbReference type="ARBA" id="ARBA00022764"/>
    </source>
</evidence>
<dbReference type="InterPro" id="IPR046357">
    <property type="entry name" value="PPIase_dom_sf"/>
</dbReference>
<dbReference type="Pfam" id="PF09312">
    <property type="entry name" value="SurA_N"/>
    <property type="match status" value="1"/>
</dbReference>
<evidence type="ECO:0000256" key="4">
    <source>
        <dbReference type="ARBA" id="ARBA00023186"/>
    </source>
</evidence>
<feature type="domain" description="PpiC" evidence="8">
    <location>
        <begin position="183"/>
        <end position="284"/>
    </location>
</feature>
<dbReference type="AlphaFoldDB" id="A0A5K7ZDH0"/>
<dbReference type="KEGG" id="dwd:DSCW_17140"/>
<dbReference type="SUPFAM" id="SSF109998">
    <property type="entry name" value="Triger factor/SurA peptide-binding domain-like"/>
    <property type="match status" value="1"/>
</dbReference>
<evidence type="ECO:0000256" key="5">
    <source>
        <dbReference type="ARBA" id="ARBA00023235"/>
    </source>
</evidence>
<dbReference type="SUPFAM" id="SSF54534">
    <property type="entry name" value="FKBP-like"/>
    <property type="match status" value="1"/>
</dbReference>
<dbReference type="InterPro" id="IPR050280">
    <property type="entry name" value="OMP_Chaperone_SurA"/>
</dbReference>
<dbReference type="OrthoDB" id="14196at2"/>
<proteinExistence type="predicted"/>
<sequence>MGIKCRLSLAGLAGTLMLVFAATATASAAAEVIDRIVAVVNEDIILLSELRERMEPFAQRIRSQGYDLEKERKMLFQVREEMLNRLVDEKLTDQEIQRNDIQVDEAQIDNTIENIKKTNSFTDEDLRRFLEQQNMTMEQYRDKIREQVLRTRLVNYEVKSKIVITDEEIQSYYDSHPEIYGGKTYYHLRNILMAVPKNATDEEKQTIRNRMEILRTRIQEGESFADLARSFSQSPTANDGGDLGEFEMETLSPLIQEAIDGLKPGETTKVLDTDLGLQLFYLEAVNRSEGKPMESVKAEIQQKLFTEVVDKKFVSWLDELRSQSHIKIVN</sequence>
<dbReference type="RefSeq" id="WP_155303337.1">
    <property type="nucleotide sequence ID" value="NZ_AP021875.1"/>
</dbReference>
<keyword evidence="5 6" id="KW-0413">Isomerase</keyword>
<dbReference type="Pfam" id="PF00639">
    <property type="entry name" value="Rotamase"/>
    <property type="match status" value="1"/>
</dbReference>
<evidence type="ECO:0000259" key="8">
    <source>
        <dbReference type="PROSITE" id="PS50198"/>
    </source>
</evidence>
<protein>
    <submittedName>
        <fullName evidence="9">Peptidylprolyl isomerase</fullName>
    </submittedName>
</protein>
<evidence type="ECO:0000313" key="10">
    <source>
        <dbReference type="Proteomes" id="UP000427769"/>
    </source>
</evidence>
<evidence type="ECO:0000256" key="1">
    <source>
        <dbReference type="ARBA" id="ARBA00022729"/>
    </source>
</evidence>
<evidence type="ECO:0000313" key="9">
    <source>
        <dbReference type="EMBL" id="BBO74297.1"/>
    </source>
</evidence>
<dbReference type="EMBL" id="AP021875">
    <property type="protein sequence ID" value="BBO74297.1"/>
    <property type="molecule type" value="Genomic_DNA"/>
</dbReference>
<reference evidence="9 10" key="1">
    <citation type="submission" date="2019-11" db="EMBL/GenBank/DDBJ databases">
        <title>Comparative genomics of hydrocarbon-degrading Desulfosarcina strains.</title>
        <authorList>
            <person name="Watanabe M."/>
            <person name="Kojima H."/>
            <person name="Fukui M."/>
        </authorList>
    </citation>
    <scope>NUCLEOTIDE SEQUENCE [LARGE SCALE GENOMIC DNA]</scope>
    <source>
        <strain evidence="9 10">PP31</strain>
    </source>
</reference>
<feature type="signal peptide" evidence="7">
    <location>
        <begin position="1"/>
        <end position="21"/>
    </location>
</feature>
<dbReference type="InterPro" id="IPR000297">
    <property type="entry name" value="PPIase_PpiC"/>
</dbReference>
<feature type="chain" id="PRO_5024311583" evidence="7">
    <location>
        <begin position="22"/>
        <end position="330"/>
    </location>
</feature>
<dbReference type="PANTHER" id="PTHR47637:SF1">
    <property type="entry name" value="CHAPERONE SURA"/>
    <property type="match status" value="1"/>
</dbReference>
<accession>A0A5K7ZDH0</accession>
<dbReference type="Gene3D" id="3.10.50.40">
    <property type="match status" value="1"/>
</dbReference>
<dbReference type="PANTHER" id="PTHR47637">
    <property type="entry name" value="CHAPERONE SURA"/>
    <property type="match status" value="1"/>
</dbReference>
<dbReference type="PROSITE" id="PS01096">
    <property type="entry name" value="PPIC_PPIASE_1"/>
    <property type="match status" value="1"/>
</dbReference>
<dbReference type="GO" id="GO:0003755">
    <property type="term" value="F:peptidyl-prolyl cis-trans isomerase activity"/>
    <property type="evidence" value="ECO:0007669"/>
    <property type="project" value="UniProtKB-KW"/>
</dbReference>
<organism evidence="9 10">
    <name type="scientific">Desulfosarcina widdelii</name>
    <dbReference type="NCBI Taxonomy" id="947919"/>
    <lineage>
        <taxon>Bacteria</taxon>
        <taxon>Pseudomonadati</taxon>
        <taxon>Thermodesulfobacteriota</taxon>
        <taxon>Desulfobacteria</taxon>
        <taxon>Desulfobacterales</taxon>
        <taxon>Desulfosarcinaceae</taxon>
        <taxon>Desulfosarcina</taxon>
    </lineage>
</organism>
<keyword evidence="4" id="KW-0143">Chaperone</keyword>
<dbReference type="Proteomes" id="UP000427769">
    <property type="component" value="Chromosome"/>
</dbReference>
<dbReference type="InterPro" id="IPR015391">
    <property type="entry name" value="SurA_N"/>
</dbReference>
<dbReference type="PROSITE" id="PS50198">
    <property type="entry name" value="PPIC_PPIASE_2"/>
    <property type="match status" value="1"/>
</dbReference>
<evidence type="ECO:0000256" key="3">
    <source>
        <dbReference type="ARBA" id="ARBA00023110"/>
    </source>
</evidence>
<keyword evidence="1 7" id="KW-0732">Signal</keyword>
<keyword evidence="10" id="KW-1185">Reference proteome</keyword>